<accession>A0ABS8FYU5</accession>
<evidence type="ECO:0000256" key="1">
    <source>
        <dbReference type="ARBA" id="ARBA00006464"/>
    </source>
</evidence>
<keyword evidence="2" id="KW-0472">Membrane</keyword>
<feature type="domain" description="Bacterial sugar transferase" evidence="3">
    <location>
        <begin position="7"/>
        <end position="187"/>
    </location>
</feature>
<gene>
    <name evidence="4" type="ORF">LKD70_12360</name>
</gene>
<reference evidence="4 5" key="1">
    <citation type="submission" date="2021-10" db="EMBL/GenBank/DDBJ databases">
        <title>Anaerobic single-cell dispensing facilitates the cultivation of human gut bacteria.</title>
        <authorList>
            <person name="Afrizal A."/>
        </authorList>
    </citation>
    <scope>NUCLEOTIDE SEQUENCE [LARGE SCALE GENOMIC DNA]</scope>
    <source>
        <strain evidence="4 5">CLA-AA-H200</strain>
    </source>
</reference>
<comment type="caution">
    <text evidence="4">The sequence shown here is derived from an EMBL/GenBank/DDBJ whole genome shotgun (WGS) entry which is preliminary data.</text>
</comment>
<keyword evidence="2" id="KW-1133">Transmembrane helix</keyword>
<proteinExistence type="inferred from homology"/>
<name>A0ABS8FYU5_9FIRM</name>
<evidence type="ECO:0000259" key="3">
    <source>
        <dbReference type="Pfam" id="PF02397"/>
    </source>
</evidence>
<dbReference type="GO" id="GO:0016740">
    <property type="term" value="F:transferase activity"/>
    <property type="evidence" value="ECO:0007669"/>
    <property type="project" value="UniProtKB-KW"/>
</dbReference>
<feature type="transmembrane region" description="Helical" evidence="2">
    <location>
        <begin position="12"/>
        <end position="35"/>
    </location>
</feature>
<protein>
    <submittedName>
        <fullName evidence="4">Sugar transferase</fullName>
    </submittedName>
</protein>
<dbReference type="PANTHER" id="PTHR30576">
    <property type="entry name" value="COLANIC BIOSYNTHESIS UDP-GLUCOSE LIPID CARRIER TRANSFERASE"/>
    <property type="match status" value="1"/>
</dbReference>
<dbReference type="RefSeq" id="WP_227708281.1">
    <property type="nucleotide sequence ID" value="NZ_JAJEQX010000023.1"/>
</dbReference>
<keyword evidence="4" id="KW-0808">Transferase</keyword>
<keyword evidence="2" id="KW-0812">Transmembrane</keyword>
<sequence>MYRKVVKNILDFLIGLCGFPFFLIALIIFGPIIYFTDKGPIFYNANRIGKDGKLFKMYKFRSMYLNAPDIRLADGSTYNGEDDPRVTKIGKFMRATSIDELPQLLNLLNGTMSLIGPRPDPPDWLDKYPEDIKVFLTVKPGLTGYSQAYYRNSADGEEKMKNDAYYARNCTFWIDVKIFFKTIAVVLRHDNTYKDTSNEEEANKLVAGLRKQ</sequence>
<evidence type="ECO:0000313" key="4">
    <source>
        <dbReference type="EMBL" id="MCC2255201.1"/>
    </source>
</evidence>
<evidence type="ECO:0000256" key="2">
    <source>
        <dbReference type="SAM" id="Phobius"/>
    </source>
</evidence>
<comment type="similarity">
    <text evidence="1">Belongs to the bacterial sugar transferase family.</text>
</comment>
<keyword evidence="5" id="KW-1185">Reference proteome</keyword>
<dbReference type="EMBL" id="JAJEQX010000023">
    <property type="protein sequence ID" value="MCC2255201.1"/>
    <property type="molecule type" value="Genomic_DNA"/>
</dbReference>
<dbReference type="Pfam" id="PF02397">
    <property type="entry name" value="Bac_transf"/>
    <property type="match status" value="1"/>
</dbReference>
<organism evidence="4 5">
    <name type="scientific">Ruminococcus turbiniformis</name>
    <dbReference type="NCBI Taxonomy" id="2881258"/>
    <lineage>
        <taxon>Bacteria</taxon>
        <taxon>Bacillati</taxon>
        <taxon>Bacillota</taxon>
        <taxon>Clostridia</taxon>
        <taxon>Eubacteriales</taxon>
        <taxon>Oscillospiraceae</taxon>
        <taxon>Ruminococcus</taxon>
    </lineage>
</organism>
<dbReference type="Proteomes" id="UP001198151">
    <property type="component" value="Unassembled WGS sequence"/>
</dbReference>
<dbReference type="InterPro" id="IPR003362">
    <property type="entry name" value="Bact_transf"/>
</dbReference>
<evidence type="ECO:0000313" key="5">
    <source>
        <dbReference type="Proteomes" id="UP001198151"/>
    </source>
</evidence>
<dbReference type="PANTHER" id="PTHR30576:SF0">
    <property type="entry name" value="UNDECAPRENYL-PHOSPHATE N-ACETYLGALACTOSAMINYL 1-PHOSPHATE TRANSFERASE-RELATED"/>
    <property type="match status" value="1"/>
</dbReference>